<dbReference type="EMBL" id="UYYG01000001">
    <property type="protein sequence ID" value="VDN50212.1"/>
    <property type="molecule type" value="Genomic_DNA"/>
</dbReference>
<gene>
    <name evidence="1" type="ORF">DME_LOCUS185</name>
</gene>
<proteinExistence type="predicted"/>
<dbReference type="Proteomes" id="UP000274756">
    <property type="component" value="Unassembled WGS sequence"/>
</dbReference>
<dbReference type="WBParaSite" id="DME_0000295601-mRNA-1">
    <property type="protein sequence ID" value="DME_0000295601-mRNA-1"/>
    <property type="gene ID" value="DME_0000295601"/>
</dbReference>
<dbReference type="Proteomes" id="UP000038040">
    <property type="component" value="Unplaced"/>
</dbReference>
<keyword evidence="3" id="KW-1185">Reference proteome</keyword>
<dbReference type="AlphaFoldDB" id="A0A0N4U7J3"/>
<organism evidence="2 4">
    <name type="scientific">Dracunculus medinensis</name>
    <name type="common">Guinea worm</name>
    <dbReference type="NCBI Taxonomy" id="318479"/>
    <lineage>
        <taxon>Eukaryota</taxon>
        <taxon>Metazoa</taxon>
        <taxon>Ecdysozoa</taxon>
        <taxon>Nematoda</taxon>
        <taxon>Chromadorea</taxon>
        <taxon>Rhabditida</taxon>
        <taxon>Spirurina</taxon>
        <taxon>Dracunculoidea</taxon>
        <taxon>Dracunculidae</taxon>
        <taxon>Dracunculus</taxon>
    </lineage>
</organism>
<reference evidence="1 3" key="2">
    <citation type="submission" date="2018-11" db="EMBL/GenBank/DDBJ databases">
        <authorList>
            <consortium name="Pathogen Informatics"/>
        </authorList>
    </citation>
    <scope>NUCLEOTIDE SEQUENCE [LARGE SCALE GENOMIC DNA]</scope>
</reference>
<evidence type="ECO:0000313" key="3">
    <source>
        <dbReference type="Proteomes" id="UP000274756"/>
    </source>
</evidence>
<sequence>MLVRAKSNVGRYFEKGRKPVGWLTYLVTLHKLTQTPSASAAVAVSLRPFLGQRESRKRASSVSPFNRPQRFELICRLLR</sequence>
<evidence type="ECO:0000313" key="4">
    <source>
        <dbReference type="WBParaSite" id="DME_0000295601-mRNA-1"/>
    </source>
</evidence>
<accession>A0A0N4U7J3</accession>
<name>A0A0N4U7J3_DRAME</name>
<reference evidence="4" key="1">
    <citation type="submission" date="2017-02" db="UniProtKB">
        <authorList>
            <consortium name="WormBaseParasite"/>
        </authorList>
    </citation>
    <scope>IDENTIFICATION</scope>
</reference>
<evidence type="ECO:0000313" key="2">
    <source>
        <dbReference type="Proteomes" id="UP000038040"/>
    </source>
</evidence>
<protein>
    <submittedName>
        <fullName evidence="4">Transposase</fullName>
    </submittedName>
</protein>
<evidence type="ECO:0000313" key="1">
    <source>
        <dbReference type="EMBL" id="VDN50212.1"/>
    </source>
</evidence>